<dbReference type="InterPro" id="IPR003607">
    <property type="entry name" value="HD/PDEase_dom"/>
</dbReference>
<dbReference type="Gene3D" id="1.10.3210.10">
    <property type="entry name" value="Hypothetical protein af1432"/>
    <property type="match status" value="1"/>
</dbReference>
<dbReference type="SUPFAM" id="SSF109604">
    <property type="entry name" value="HD-domain/PDEase-like"/>
    <property type="match status" value="1"/>
</dbReference>
<dbReference type="RefSeq" id="WP_129080000.1">
    <property type="nucleotide sequence ID" value="NZ_QOUX01000046.1"/>
</dbReference>
<proteinExistence type="predicted"/>
<sequence length="362" mass="40875">MLYKPINDVVSGDINGRNIYGAGKIILVKEDIVLTVGMITKLKKLGITGIFVKHINMPSIELEENVSQETKIETLACLYYVVDTINNNQAIDLVLIKENVDKLIQEIELHKDILVQLIDIRSKENAVFIHTLHVCIVATTIGTKLGINKEGLKTITTTALLHEMIKSDNSRKHLTELNTLSAEVFTLFREMKQKVDFFLKEKIPLPPYKPNHNKDVQRFAEILTVADCIDNLSSQFSDYPTLTPYEAIEFMMVLTEKIVHIDVMNAFIRTFSVFPNGHSVKLSNSKQGLVVRQNPALPTRPVIGVYEGDFQNEEVLTLEVQEYNLASIPTLFILDMISPNSIAIEEENKRKEKLAILADIAD</sequence>
<dbReference type="CDD" id="cd00077">
    <property type="entry name" value="HDc"/>
    <property type="match status" value="1"/>
</dbReference>
<protein>
    <recommendedName>
        <fullName evidence="3">HD domain-containing protein</fullName>
    </recommendedName>
</protein>
<keyword evidence="2" id="KW-1185">Reference proteome</keyword>
<comment type="caution">
    <text evidence="1">The sequence shown here is derived from an EMBL/GenBank/DDBJ whole genome shotgun (WGS) entry which is preliminary data.</text>
</comment>
<name>A0A4Q0VRU6_9BACI</name>
<evidence type="ECO:0008006" key="3">
    <source>
        <dbReference type="Google" id="ProtNLM"/>
    </source>
</evidence>
<gene>
    <name evidence="1" type="ORF">DS745_20240</name>
</gene>
<accession>A0A4Q0VRU6</accession>
<dbReference type="Proteomes" id="UP000290649">
    <property type="component" value="Unassembled WGS sequence"/>
</dbReference>
<dbReference type="OrthoDB" id="2958728at2"/>
<evidence type="ECO:0000313" key="2">
    <source>
        <dbReference type="Proteomes" id="UP000290649"/>
    </source>
</evidence>
<dbReference type="AlphaFoldDB" id="A0A4Q0VRU6"/>
<dbReference type="EMBL" id="QOUX01000046">
    <property type="protein sequence ID" value="RXI98647.1"/>
    <property type="molecule type" value="Genomic_DNA"/>
</dbReference>
<evidence type="ECO:0000313" key="1">
    <source>
        <dbReference type="EMBL" id="RXI98647.1"/>
    </source>
</evidence>
<organism evidence="1 2">
    <name type="scientific">Anaerobacillus alkaliphilus</name>
    <dbReference type="NCBI Taxonomy" id="1548597"/>
    <lineage>
        <taxon>Bacteria</taxon>
        <taxon>Bacillati</taxon>
        <taxon>Bacillota</taxon>
        <taxon>Bacilli</taxon>
        <taxon>Bacillales</taxon>
        <taxon>Bacillaceae</taxon>
        <taxon>Anaerobacillus</taxon>
    </lineage>
</organism>
<reference evidence="1 2" key="1">
    <citation type="journal article" date="2019" name="Int. J. Syst. Evol. Microbiol.">
        <title>Anaerobacillus alkaliphilus sp. nov., a novel alkaliphilic and moderately halophilic bacterium.</title>
        <authorList>
            <person name="Borsodi A.K."/>
            <person name="Aszalos J.M."/>
            <person name="Bihari P."/>
            <person name="Nagy I."/>
            <person name="Schumann P."/>
            <person name="Sproer C."/>
            <person name="Kovacs A.L."/>
            <person name="Boka K."/>
            <person name="Dobosy P."/>
            <person name="Ovari M."/>
            <person name="Szili-Kovacs T."/>
            <person name="Toth E."/>
        </authorList>
    </citation>
    <scope>NUCLEOTIDE SEQUENCE [LARGE SCALE GENOMIC DNA]</scope>
    <source>
        <strain evidence="1 2">B16-10</strain>
    </source>
</reference>